<dbReference type="Gene3D" id="3.30.450.90">
    <property type="match status" value="1"/>
</dbReference>
<dbReference type="CDD" id="cd01129">
    <property type="entry name" value="PulE-GspE-like"/>
    <property type="match status" value="1"/>
</dbReference>
<name>A0A2M8KWD5_9BACT</name>
<dbReference type="PANTHER" id="PTHR30258">
    <property type="entry name" value="TYPE II SECRETION SYSTEM PROTEIN GSPE-RELATED"/>
    <property type="match status" value="1"/>
</dbReference>
<dbReference type="GO" id="GO:0016887">
    <property type="term" value="F:ATP hydrolysis activity"/>
    <property type="evidence" value="ECO:0007669"/>
    <property type="project" value="TreeGrafter"/>
</dbReference>
<evidence type="ECO:0000256" key="3">
    <source>
        <dbReference type="ARBA" id="ARBA00022840"/>
    </source>
</evidence>
<dbReference type="EMBL" id="PFEF01000008">
    <property type="protein sequence ID" value="PJE64226.1"/>
    <property type="molecule type" value="Genomic_DNA"/>
</dbReference>
<reference evidence="6" key="1">
    <citation type="submission" date="2017-09" db="EMBL/GenBank/DDBJ databases">
        <title>Depth-based differentiation of microbial function through sediment-hosted aquifers and enrichment of novel symbionts in the deep terrestrial subsurface.</title>
        <authorList>
            <person name="Probst A.J."/>
            <person name="Ladd B."/>
            <person name="Jarett J.K."/>
            <person name="Geller-Mcgrath D.E."/>
            <person name="Sieber C.M.K."/>
            <person name="Emerson J.B."/>
            <person name="Anantharaman K."/>
            <person name="Thomas B.C."/>
            <person name="Malmstrom R."/>
            <person name="Stieglmeier M."/>
            <person name="Klingl A."/>
            <person name="Woyke T."/>
            <person name="Ryan C.M."/>
            <person name="Banfield J.F."/>
        </authorList>
    </citation>
    <scope>NUCLEOTIDE SEQUENCE [LARGE SCALE GENOMIC DNA]</scope>
</reference>
<dbReference type="InterPro" id="IPR027417">
    <property type="entry name" value="P-loop_NTPase"/>
</dbReference>
<dbReference type="PROSITE" id="PS00662">
    <property type="entry name" value="T2SP_E"/>
    <property type="match status" value="1"/>
</dbReference>
<dbReference type="InterPro" id="IPR037257">
    <property type="entry name" value="T2SS_E_N_sf"/>
</dbReference>
<dbReference type="GO" id="GO:0005524">
    <property type="term" value="F:ATP binding"/>
    <property type="evidence" value="ECO:0007669"/>
    <property type="project" value="UniProtKB-KW"/>
</dbReference>
<dbReference type="SMART" id="SM00382">
    <property type="entry name" value="AAA"/>
    <property type="match status" value="1"/>
</dbReference>
<evidence type="ECO:0000259" key="4">
    <source>
        <dbReference type="PROSITE" id="PS00662"/>
    </source>
</evidence>
<dbReference type="Proteomes" id="UP000229098">
    <property type="component" value="Unassembled WGS sequence"/>
</dbReference>
<evidence type="ECO:0000256" key="1">
    <source>
        <dbReference type="ARBA" id="ARBA00006611"/>
    </source>
</evidence>
<dbReference type="InterPro" id="IPR007831">
    <property type="entry name" value="T2SS_GspE_N"/>
</dbReference>
<keyword evidence="2" id="KW-0547">Nucleotide-binding</keyword>
<dbReference type="GO" id="GO:0005886">
    <property type="term" value="C:plasma membrane"/>
    <property type="evidence" value="ECO:0007669"/>
    <property type="project" value="TreeGrafter"/>
</dbReference>
<dbReference type="SUPFAM" id="SSF52540">
    <property type="entry name" value="P-loop containing nucleoside triphosphate hydrolases"/>
    <property type="match status" value="1"/>
</dbReference>
<accession>A0A2M8KWD5</accession>
<dbReference type="Pfam" id="PF00437">
    <property type="entry name" value="T2SSE"/>
    <property type="match status" value="1"/>
</dbReference>
<evidence type="ECO:0000256" key="2">
    <source>
        <dbReference type="ARBA" id="ARBA00022741"/>
    </source>
</evidence>
<keyword evidence="3" id="KW-0067">ATP-binding</keyword>
<protein>
    <recommendedName>
        <fullName evidence="4">Bacterial type II secretion system protein E domain-containing protein</fullName>
    </recommendedName>
</protein>
<dbReference type="InterPro" id="IPR003593">
    <property type="entry name" value="AAA+_ATPase"/>
</dbReference>
<organism evidence="5 6">
    <name type="scientific">Candidatus Ryanbacteria bacterium CG10_big_fil_rev_8_21_14_0_10_43_42</name>
    <dbReference type="NCBI Taxonomy" id="1974864"/>
    <lineage>
        <taxon>Bacteria</taxon>
        <taxon>Candidatus Ryaniibacteriota</taxon>
    </lineage>
</organism>
<gene>
    <name evidence="5" type="ORF">COU90_03960</name>
</gene>
<proteinExistence type="inferred from homology"/>
<dbReference type="PANTHER" id="PTHR30258:SF2">
    <property type="entry name" value="COMG OPERON PROTEIN 1"/>
    <property type="match status" value="1"/>
</dbReference>
<dbReference type="Pfam" id="PF05157">
    <property type="entry name" value="MshEN"/>
    <property type="match status" value="1"/>
</dbReference>
<evidence type="ECO:0000313" key="6">
    <source>
        <dbReference type="Proteomes" id="UP000229098"/>
    </source>
</evidence>
<dbReference type="Gene3D" id="3.40.50.300">
    <property type="entry name" value="P-loop containing nucleotide triphosphate hydrolases"/>
    <property type="match status" value="1"/>
</dbReference>
<dbReference type="InterPro" id="IPR001482">
    <property type="entry name" value="T2SS/T4SS_dom"/>
</dbReference>
<comment type="caution">
    <text evidence="5">The sequence shown here is derived from an EMBL/GenBank/DDBJ whole genome shotgun (WGS) entry which is preliminary data.</text>
</comment>
<dbReference type="SUPFAM" id="SSF160246">
    <property type="entry name" value="EspE N-terminal domain-like"/>
    <property type="match status" value="1"/>
</dbReference>
<comment type="similarity">
    <text evidence="1">Belongs to the GSP E family.</text>
</comment>
<sequence length="557" mass="62062">MTEFSEDEVDEHLRELHIKEGEDLARMLAEKYGIPYLNLDTISIDTDSLAVIPESIARDAGLAVIQIVGRNIKIGLRAPNHDSAQALLEDLKRKRYIPQLFLVSTHSLEKAWEKYKEVSTVKAVEEGVVELRATSDITKAARTIRSLADLTNTLSPLLEAKEDRKTSGTLEVLLQGALNLGTSDIHIEAEEKETRLRVRIDGVLEDVTFFSERIYLLLLSRIKLLSGIKLNIKNRAQDGRFTIRTDDIDIEVRTSTLPGPHGESIVMRLLNPKTIDIGLKDLGMQDPVRILVEEELKKPNGMILTTGPTGSGKTTTLYSFLREVNNTNINIITIEDPIEYHLTGVNQTQVNTEKGYDFNNGLRSILRQDPDIILVGEIRDRDTAEIAMHAALTGHLVFSTLHTNNAPGTIPRLIDLEVDPSIIAPAINIAMAQRLVRRLCEHCKEGYILEGEELASVKEMVRELPKPYTTPPLSGATIWRAKGCASCNNTGYTGRIGIFEVFRINDEIEHLILERPSEADVREAAEKQGMLTMQQDGILKMLAGITSISEVERVTGE</sequence>
<evidence type="ECO:0000313" key="5">
    <source>
        <dbReference type="EMBL" id="PJE64226.1"/>
    </source>
</evidence>
<feature type="domain" description="Bacterial type II secretion system protein E" evidence="4">
    <location>
        <begin position="366"/>
        <end position="380"/>
    </location>
</feature>
<dbReference type="AlphaFoldDB" id="A0A2M8KWD5"/>
<dbReference type="FunFam" id="3.40.50.300:FF:000398">
    <property type="entry name" value="Type IV pilus assembly ATPase PilB"/>
    <property type="match status" value="1"/>
</dbReference>